<evidence type="ECO:0000313" key="1">
    <source>
        <dbReference type="EMBL" id="XCN71028.1"/>
    </source>
</evidence>
<name>A0AAU8LPQ8_9BACT</name>
<dbReference type="Pfam" id="PF19652">
    <property type="entry name" value="DUF6155"/>
    <property type="match status" value="1"/>
</dbReference>
<sequence>MKNITISELRKELSGKSEKELTDEIINLFKKIPQVKEYYTVAFSAEGEEHVLEKYKDIITHEFFPKRGYGKARLSVAKKAISDFKKISDKPHLIVDIMLHYVEQGVNYTAQYGDINEPFYNSMEKMFEDALEIAKKHNELSQFQELCEELVSEACQGWGFQDGLNCIYDEFYDNSTPRK</sequence>
<organism evidence="1">
    <name type="scientific">Candidatus Electrothrix aestuarii</name>
    <dbReference type="NCBI Taxonomy" id="3062594"/>
    <lineage>
        <taxon>Bacteria</taxon>
        <taxon>Pseudomonadati</taxon>
        <taxon>Thermodesulfobacteriota</taxon>
        <taxon>Desulfobulbia</taxon>
        <taxon>Desulfobulbales</taxon>
        <taxon>Desulfobulbaceae</taxon>
        <taxon>Candidatus Electrothrix</taxon>
    </lineage>
</organism>
<protein>
    <submittedName>
        <fullName evidence="1">DUF6155 family protein</fullName>
    </submittedName>
</protein>
<reference evidence="1" key="1">
    <citation type="journal article" date="2024" name="Syst. Appl. Microbiol.">
        <title>First single-strain enrichments of Electrothrix cable bacteria, description of E. aestuarii sp. nov. and E. rattekaaiensis sp. nov., and proposal of a cable bacteria taxonomy following the rules of the SeqCode.</title>
        <authorList>
            <person name="Plum-Jensen L.E."/>
            <person name="Schramm A."/>
            <person name="Marshall I.P.G."/>
        </authorList>
    </citation>
    <scope>NUCLEOTIDE SEQUENCE</scope>
    <source>
        <strain evidence="1">Rat1</strain>
    </source>
</reference>
<proteinExistence type="predicted"/>
<dbReference type="AlphaFoldDB" id="A0AAU8LPQ8"/>
<reference evidence="1" key="2">
    <citation type="submission" date="2024-06" db="EMBL/GenBank/DDBJ databases">
        <authorList>
            <person name="Plum-Jensen L.E."/>
            <person name="Schramm A."/>
            <person name="Marshall I.P.G."/>
        </authorList>
    </citation>
    <scope>NUCLEOTIDE SEQUENCE</scope>
    <source>
        <strain evidence="1">Rat1</strain>
    </source>
</reference>
<gene>
    <name evidence="1" type="ORF">Q3M24_11920</name>
</gene>
<dbReference type="KEGG" id="eaj:Q3M24_11920"/>
<dbReference type="EMBL" id="CP159373">
    <property type="protein sequence ID" value="XCN71028.1"/>
    <property type="molecule type" value="Genomic_DNA"/>
</dbReference>
<dbReference type="InterPro" id="IPR046153">
    <property type="entry name" value="DUF6155"/>
</dbReference>
<accession>A0AAU8LPQ8</accession>